<dbReference type="CDD" id="cd00090">
    <property type="entry name" value="HTH_ARSR"/>
    <property type="match status" value="1"/>
</dbReference>
<evidence type="ECO:0000313" key="3">
    <source>
        <dbReference type="EMBL" id="MBS2549408.1"/>
    </source>
</evidence>
<keyword evidence="4" id="KW-1185">Reference proteome</keyword>
<dbReference type="Proteomes" id="UP000730482">
    <property type="component" value="Unassembled WGS sequence"/>
</dbReference>
<evidence type="ECO:0000256" key="1">
    <source>
        <dbReference type="ARBA" id="ARBA00006479"/>
    </source>
</evidence>
<name>A0ABS5KTQ0_9ACTN</name>
<dbReference type="CDD" id="cd23763">
    <property type="entry name" value="ASKHA_ATPase_ROK"/>
    <property type="match status" value="1"/>
</dbReference>
<comment type="similarity">
    <text evidence="1">Belongs to the ROK (NagC/XylR) family.</text>
</comment>
<comment type="caution">
    <text evidence="3">The sequence shown here is derived from an EMBL/GenBank/DDBJ whole genome shotgun (WGS) entry which is preliminary data.</text>
</comment>
<sequence>MKTATPATARAINDRLALDLLIERGPLTAPQLRELTGLSRPTVADLVERLGTAGLVESVGEAEETRRGPNARLYRLIAERAHVVGVDLRRTGFTATVADLTGATVGTATRRFDATDTADAADTAAAADATDAADAADAPAIAPPANGPRRAPDLIASLAEAITQAANGRQPHIVVIGAPGMVHPHSGQSTAAPDMPGWRPDLPDELERVLGVRVLLENEVNLAAVAEHRLGAAAGHADFVLLWLDEGVGGAVVLDGRLRRGASGGAGELGWLEVDGAEFCDTIAPEVRATIAPEELAERIAKGAFAAISVLDPGLVVLGGSAGRAAGEPLAALVAARLATKSPIETEVRASTVEGDAVLHGAVLTGLDLAREEVFGG</sequence>
<dbReference type="RefSeq" id="WP_212010965.1">
    <property type="nucleotide sequence ID" value="NZ_JAAFYZ010000071.1"/>
</dbReference>
<dbReference type="InterPro" id="IPR036388">
    <property type="entry name" value="WH-like_DNA-bd_sf"/>
</dbReference>
<reference evidence="3 4" key="1">
    <citation type="submission" date="2020-02" db="EMBL/GenBank/DDBJ databases">
        <title>Acidophilic actinobacteria isolated from forest soil.</title>
        <authorList>
            <person name="Golinska P."/>
        </authorList>
    </citation>
    <scope>NUCLEOTIDE SEQUENCE [LARGE SCALE GENOMIC DNA]</scope>
    <source>
        <strain evidence="3 4">NL8</strain>
    </source>
</reference>
<dbReference type="InterPro" id="IPR036390">
    <property type="entry name" value="WH_DNA-bd_sf"/>
</dbReference>
<dbReference type="EMBL" id="JAAFYZ010000071">
    <property type="protein sequence ID" value="MBS2549408.1"/>
    <property type="molecule type" value="Genomic_DNA"/>
</dbReference>
<organism evidence="3 4">
    <name type="scientific">Catenulispora pinistramenti</name>
    <dbReference type="NCBI Taxonomy" id="2705254"/>
    <lineage>
        <taxon>Bacteria</taxon>
        <taxon>Bacillati</taxon>
        <taxon>Actinomycetota</taxon>
        <taxon>Actinomycetes</taxon>
        <taxon>Catenulisporales</taxon>
        <taxon>Catenulisporaceae</taxon>
        <taxon>Catenulispora</taxon>
    </lineage>
</organism>
<evidence type="ECO:0000259" key="2">
    <source>
        <dbReference type="Pfam" id="PF12802"/>
    </source>
</evidence>
<dbReference type="InterPro" id="IPR011991">
    <property type="entry name" value="ArsR-like_HTH"/>
</dbReference>
<dbReference type="InterPro" id="IPR043129">
    <property type="entry name" value="ATPase_NBD"/>
</dbReference>
<feature type="domain" description="HTH marR-type" evidence="2">
    <location>
        <begin position="17"/>
        <end position="67"/>
    </location>
</feature>
<dbReference type="SUPFAM" id="SSF53067">
    <property type="entry name" value="Actin-like ATPase domain"/>
    <property type="match status" value="1"/>
</dbReference>
<gene>
    <name evidence="3" type="ORF">KGQ19_21325</name>
</gene>
<evidence type="ECO:0000313" key="4">
    <source>
        <dbReference type="Proteomes" id="UP000730482"/>
    </source>
</evidence>
<dbReference type="InterPro" id="IPR000835">
    <property type="entry name" value="HTH_MarR-typ"/>
</dbReference>
<dbReference type="PANTHER" id="PTHR18964">
    <property type="entry name" value="ROK (REPRESSOR, ORF, KINASE) FAMILY"/>
    <property type="match status" value="1"/>
</dbReference>
<dbReference type="InterPro" id="IPR000600">
    <property type="entry name" value="ROK"/>
</dbReference>
<dbReference type="PANTHER" id="PTHR18964:SF149">
    <property type="entry name" value="BIFUNCTIONAL UDP-N-ACETYLGLUCOSAMINE 2-EPIMERASE_N-ACETYLMANNOSAMINE KINASE"/>
    <property type="match status" value="1"/>
</dbReference>
<dbReference type="SUPFAM" id="SSF46785">
    <property type="entry name" value="Winged helix' DNA-binding domain"/>
    <property type="match status" value="1"/>
</dbReference>
<dbReference type="Gene3D" id="3.30.420.40">
    <property type="match status" value="3"/>
</dbReference>
<protein>
    <submittedName>
        <fullName evidence="3">ROK family transcriptional regulator</fullName>
    </submittedName>
</protein>
<dbReference type="Gene3D" id="1.10.10.10">
    <property type="entry name" value="Winged helix-like DNA-binding domain superfamily/Winged helix DNA-binding domain"/>
    <property type="match status" value="1"/>
</dbReference>
<dbReference type="Pfam" id="PF12802">
    <property type="entry name" value="MarR_2"/>
    <property type="match status" value="1"/>
</dbReference>
<dbReference type="Pfam" id="PF00480">
    <property type="entry name" value="ROK"/>
    <property type="match status" value="1"/>
</dbReference>
<accession>A0ABS5KTQ0</accession>
<proteinExistence type="inferred from homology"/>